<sequence length="514" mass="54233">MMHALKPSSLFRPSSRPSSPAPHSSRSDPSAPADRASRSNHKLSLTSFRRPASAPLPSPAAAIVQDGSYLEVLSLKLSEAVSKALAQPTGPAAVQEQVNGKRPIPAGRGHAVGALIATELNAACDNAHLRKAVLRSLHRPLSTLVTTLSGHLLPLLSSPAFLNPAVPTPQAPNANSVQSHALAYATFAGEAVRDGLTTTVGRVVNPLAGGIMDELKRLIEGLETTPAASGISNGNGKTAIASKISYAPHPSIVTLQSVMPVYARALSRYFATPTSQATLATHLIDLLWRGLIAISHRVPPPVTPPTSPASLPAVVTKRGRSSTPPTTPPASRFMLKLPPSRPPSPHTERITPSIITDARLLYDLLSTLPRPTGDSERSRFAREAVDDAFTQLKSLIALLELVHTDRQIVDAKELEIVTADMFTLIALPVLLHAYVFSGQSPKVCTVASMLGIPEEQYRAGCLSKPARAEECTVAVGKRVLGVLGQEGSASSNPEASAVVEWLKMEVASAQDADP</sequence>
<comment type="caution">
    <text evidence="2">The sequence shown here is derived from an EMBL/GenBank/DDBJ whole genome shotgun (WGS) entry which is preliminary data.</text>
</comment>
<feature type="region of interest" description="Disordered" evidence="1">
    <location>
        <begin position="1"/>
        <end position="57"/>
    </location>
</feature>
<dbReference type="AlphaFoldDB" id="A0A4S4LUL3"/>
<evidence type="ECO:0000313" key="3">
    <source>
        <dbReference type="Proteomes" id="UP000310158"/>
    </source>
</evidence>
<evidence type="ECO:0000313" key="2">
    <source>
        <dbReference type="EMBL" id="THH16186.1"/>
    </source>
</evidence>
<dbReference type="EMBL" id="SGPL01000170">
    <property type="protein sequence ID" value="THH16186.1"/>
    <property type="molecule type" value="Genomic_DNA"/>
</dbReference>
<protein>
    <submittedName>
        <fullName evidence="2">Uncharacterized protein</fullName>
    </submittedName>
</protein>
<organism evidence="2 3">
    <name type="scientific">Bondarzewia mesenterica</name>
    <dbReference type="NCBI Taxonomy" id="1095465"/>
    <lineage>
        <taxon>Eukaryota</taxon>
        <taxon>Fungi</taxon>
        <taxon>Dikarya</taxon>
        <taxon>Basidiomycota</taxon>
        <taxon>Agaricomycotina</taxon>
        <taxon>Agaricomycetes</taxon>
        <taxon>Russulales</taxon>
        <taxon>Bondarzewiaceae</taxon>
        <taxon>Bondarzewia</taxon>
    </lineage>
</organism>
<proteinExistence type="predicted"/>
<keyword evidence="3" id="KW-1185">Reference proteome</keyword>
<feature type="compositionally biased region" description="Low complexity" evidence="1">
    <location>
        <begin position="7"/>
        <end position="34"/>
    </location>
</feature>
<gene>
    <name evidence="2" type="ORF">EW146_g4412</name>
</gene>
<feature type="region of interest" description="Disordered" evidence="1">
    <location>
        <begin position="303"/>
        <end position="349"/>
    </location>
</feature>
<dbReference type="OrthoDB" id="1734943at2759"/>
<dbReference type="Proteomes" id="UP000310158">
    <property type="component" value="Unassembled WGS sequence"/>
</dbReference>
<accession>A0A4S4LUL3</accession>
<name>A0A4S4LUL3_9AGAM</name>
<evidence type="ECO:0000256" key="1">
    <source>
        <dbReference type="SAM" id="MobiDB-lite"/>
    </source>
</evidence>
<reference evidence="2 3" key="1">
    <citation type="submission" date="2019-02" db="EMBL/GenBank/DDBJ databases">
        <title>Genome sequencing of the rare red list fungi Bondarzewia mesenterica.</title>
        <authorList>
            <person name="Buettner E."/>
            <person name="Kellner H."/>
        </authorList>
    </citation>
    <scope>NUCLEOTIDE SEQUENCE [LARGE SCALE GENOMIC DNA]</scope>
    <source>
        <strain evidence="2 3">DSM 108281</strain>
    </source>
</reference>